<evidence type="ECO:0000313" key="2">
    <source>
        <dbReference type="EMBL" id="PEJ29872.1"/>
    </source>
</evidence>
<evidence type="ECO:0000313" key="3">
    <source>
        <dbReference type="Proteomes" id="UP000220106"/>
    </source>
</evidence>
<sequence length="46" mass="5308">MCKKTLQQNRGYHQVPDVTLVGCWAHARRKFDEALKALPDLQKGKK</sequence>
<protein>
    <recommendedName>
        <fullName evidence="1">Transposase IS66 central domain-containing protein</fullName>
    </recommendedName>
</protein>
<dbReference type="EMBL" id="NUEQ01000036">
    <property type="protein sequence ID" value="PEJ29872.1"/>
    <property type="molecule type" value="Genomic_DNA"/>
</dbReference>
<dbReference type="InterPro" id="IPR004291">
    <property type="entry name" value="Transposase_IS66_central"/>
</dbReference>
<accession>A0AAX0RYT6</accession>
<name>A0AAX0RYT6_9BACI</name>
<dbReference type="RefSeq" id="WP_098177321.1">
    <property type="nucleotide sequence ID" value="NZ_JBHXLQ010000001.1"/>
</dbReference>
<organism evidence="2 3">
    <name type="scientific">Peribacillus butanolivorans</name>
    <dbReference type="NCBI Taxonomy" id="421767"/>
    <lineage>
        <taxon>Bacteria</taxon>
        <taxon>Bacillati</taxon>
        <taxon>Bacillota</taxon>
        <taxon>Bacilli</taxon>
        <taxon>Bacillales</taxon>
        <taxon>Bacillaceae</taxon>
        <taxon>Peribacillus</taxon>
    </lineage>
</organism>
<reference evidence="2 3" key="1">
    <citation type="submission" date="2017-09" db="EMBL/GenBank/DDBJ databases">
        <title>Large-scale bioinformatics analysis of Bacillus genomes uncovers conserved roles of natural products in bacterial physiology.</title>
        <authorList>
            <consortium name="Agbiome Team Llc"/>
            <person name="Bleich R.M."/>
            <person name="Kirk G.J."/>
            <person name="Santa Maria K.C."/>
            <person name="Allen S.E."/>
            <person name="Farag S."/>
            <person name="Shank E.A."/>
            <person name="Bowers A."/>
        </authorList>
    </citation>
    <scope>NUCLEOTIDE SEQUENCE [LARGE SCALE GENOMIC DNA]</scope>
    <source>
        <strain evidence="2 3">AFS003229</strain>
    </source>
</reference>
<feature type="domain" description="Transposase IS66 central" evidence="1">
    <location>
        <begin position="11"/>
        <end position="39"/>
    </location>
</feature>
<evidence type="ECO:0000259" key="1">
    <source>
        <dbReference type="Pfam" id="PF03050"/>
    </source>
</evidence>
<dbReference type="Pfam" id="PF03050">
    <property type="entry name" value="DDE_Tnp_IS66"/>
    <property type="match status" value="1"/>
</dbReference>
<proteinExistence type="predicted"/>
<gene>
    <name evidence="2" type="ORF">CN689_21655</name>
</gene>
<dbReference type="AlphaFoldDB" id="A0AAX0RYT6"/>
<dbReference type="Proteomes" id="UP000220106">
    <property type="component" value="Unassembled WGS sequence"/>
</dbReference>
<comment type="caution">
    <text evidence="2">The sequence shown here is derived from an EMBL/GenBank/DDBJ whole genome shotgun (WGS) entry which is preliminary data.</text>
</comment>